<sequence>MAERRKGRRGGTVLKIVAALALLLVLALGAVWLLGPREPVDLTLRFDPAALGGDLDAYLARAEADVPNLRPEAAKEIRWAYPASRARTPIALVYIHGFSASKDELRPLPDLVAQRLGANLFLTRLSGHGRNGAAMAEASVNDWWNDLAEALAIGRRLGERVVVIGNSTGGTLAVLGASDPELMRDVAGLVLLSPNFGPKDRRSFVLDLPFAREFGPRLFGPEWGATSGDPRIAAVWTERYPTVALLTMGALVRAARTSDIGRIALPALFLFNPNDKVVDPAKTRALIDRWPARKDVVEVPDTTDPNGHILAGDLVSPGTTEALANRIAEWVQALPKS</sequence>
<reference evidence="3 4" key="1">
    <citation type="submission" date="2019-09" db="EMBL/GenBank/DDBJ databases">
        <title>YIM 132180 draft genome.</title>
        <authorList>
            <person name="Zhang K."/>
        </authorList>
    </citation>
    <scope>NUCLEOTIDE SEQUENCE [LARGE SCALE GENOMIC DNA]</scope>
    <source>
        <strain evidence="3 4">YIM 132180</strain>
    </source>
</reference>
<dbReference type="Pfam" id="PF12697">
    <property type="entry name" value="Abhydrolase_6"/>
    <property type="match status" value="1"/>
</dbReference>
<dbReference type="EMBL" id="VZDO01000002">
    <property type="protein sequence ID" value="KAB0682040.1"/>
    <property type="molecule type" value="Genomic_DNA"/>
</dbReference>
<keyword evidence="3" id="KW-0378">Hydrolase</keyword>
<dbReference type="InterPro" id="IPR000073">
    <property type="entry name" value="AB_hydrolase_1"/>
</dbReference>
<gene>
    <name evidence="3" type="ORF">F6X38_04355</name>
</gene>
<keyword evidence="4" id="KW-1185">Reference proteome</keyword>
<dbReference type="RefSeq" id="WP_150968300.1">
    <property type="nucleotide sequence ID" value="NZ_VZDO01000002.1"/>
</dbReference>
<dbReference type="Proteomes" id="UP000432089">
    <property type="component" value="Unassembled WGS sequence"/>
</dbReference>
<keyword evidence="1" id="KW-0812">Transmembrane</keyword>
<dbReference type="GO" id="GO:0016787">
    <property type="term" value="F:hydrolase activity"/>
    <property type="evidence" value="ECO:0007669"/>
    <property type="project" value="UniProtKB-KW"/>
</dbReference>
<dbReference type="InterPro" id="IPR029058">
    <property type="entry name" value="AB_hydrolase_fold"/>
</dbReference>
<evidence type="ECO:0000313" key="4">
    <source>
        <dbReference type="Proteomes" id="UP000432089"/>
    </source>
</evidence>
<keyword evidence="1" id="KW-0472">Membrane</keyword>
<proteinExistence type="predicted"/>
<comment type="caution">
    <text evidence="3">The sequence shown here is derived from an EMBL/GenBank/DDBJ whole genome shotgun (WGS) entry which is preliminary data.</text>
</comment>
<name>A0A7V7PSF6_9HYPH</name>
<feature type="domain" description="AB hydrolase-1" evidence="2">
    <location>
        <begin position="92"/>
        <end position="308"/>
    </location>
</feature>
<dbReference type="SUPFAM" id="SSF53474">
    <property type="entry name" value="alpha/beta-Hydrolases"/>
    <property type="match status" value="1"/>
</dbReference>
<dbReference type="AlphaFoldDB" id="A0A7V7PSF6"/>
<evidence type="ECO:0000256" key="1">
    <source>
        <dbReference type="SAM" id="Phobius"/>
    </source>
</evidence>
<accession>A0A7V7PSF6</accession>
<feature type="transmembrane region" description="Helical" evidence="1">
    <location>
        <begin position="12"/>
        <end position="35"/>
    </location>
</feature>
<evidence type="ECO:0000259" key="2">
    <source>
        <dbReference type="Pfam" id="PF12697"/>
    </source>
</evidence>
<organism evidence="3 4">
    <name type="scientific">Plantimonas leprariae</name>
    <dbReference type="NCBI Taxonomy" id="2615207"/>
    <lineage>
        <taxon>Bacteria</taxon>
        <taxon>Pseudomonadati</taxon>
        <taxon>Pseudomonadota</taxon>
        <taxon>Alphaproteobacteria</taxon>
        <taxon>Hyphomicrobiales</taxon>
        <taxon>Aurantimonadaceae</taxon>
        <taxon>Plantimonas</taxon>
    </lineage>
</organism>
<keyword evidence="1" id="KW-1133">Transmembrane helix</keyword>
<protein>
    <submittedName>
        <fullName evidence="3">Alpha/beta fold hydrolase</fullName>
    </submittedName>
</protein>
<dbReference type="Gene3D" id="3.40.50.1820">
    <property type="entry name" value="alpha/beta hydrolase"/>
    <property type="match status" value="1"/>
</dbReference>
<evidence type="ECO:0000313" key="3">
    <source>
        <dbReference type="EMBL" id="KAB0682040.1"/>
    </source>
</evidence>